<evidence type="ECO:0000313" key="3">
    <source>
        <dbReference type="EMBL" id="OHS93516.1"/>
    </source>
</evidence>
<organism evidence="3 4">
    <name type="scientific">Tritrichomonas foetus</name>
    <dbReference type="NCBI Taxonomy" id="1144522"/>
    <lineage>
        <taxon>Eukaryota</taxon>
        <taxon>Metamonada</taxon>
        <taxon>Parabasalia</taxon>
        <taxon>Tritrichomonadida</taxon>
        <taxon>Tritrichomonadidae</taxon>
        <taxon>Tritrichomonas</taxon>
    </lineage>
</organism>
<evidence type="ECO:0000256" key="1">
    <source>
        <dbReference type="ARBA" id="ARBA00023125"/>
    </source>
</evidence>
<evidence type="ECO:0008006" key="5">
    <source>
        <dbReference type="Google" id="ProtNLM"/>
    </source>
</evidence>
<protein>
    <recommendedName>
        <fullName evidence="5">Tyr recombinase domain-containing protein</fullName>
    </recommendedName>
</protein>
<evidence type="ECO:0000313" key="4">
    <source>
        <dbReference type="Proteomes" id="UP000179807"/>
    </source>
</evidence>
<dbReference type="GO" id="GO:0006310">
    <property type="term" value="P:DNA recombination"/>
    <property type="evidence" value="ECO:0007669"/>
    <property type="project" value="UniProtKB-KW"/>
</dbReference>
<dbReference type="EMBL" id="MLAK01001393">
    <property type="protein sequence ID" value="OHS93516.1"/>
    <property type="molecule type" value="Genomic_DNA"/>
</dbReference>
<dbReference type="GeneID" id="94830900"/>
<dbReference type="RefSeq" id="XP_068346653.1">
    <property type="nucleotide sequence ID" value="XM_068496196.1"/>
</dbReference>
<dbReference type="AlphaFoldDB" id="A0A1J4J8F4"/>
<dbReference type="GO" id="GO:0003677">
    <property type="term" value="F:DNA binding"/>
    <property type="evidence" value="ECO:0007669"/>
    <property type="project" value="UniProtKB-KW"/>
</dbReference>
<evidence type="ECO:0000256" key="2">
    <source>
        <dbReference type="ARBA" id="ARBA00023172"/>
    </source>
</evidence>
<dbReference type="InterPro" id="IPR010998">
    <property type="entry name" value="Integrase_recombinase_N"/>
</dbReference>
<dbReference type="SUPFAM" id="SSF56349">
    <property type="entry name" value="DNA breaking-rejoining enzymes"/>
    <property type="match status" value="1"/>
</dbReference>
<dbReference type="InterPro" id="IPR011010">
    <property type="entry name" value="DNA_brk_join_enz"/>
</dbReference>
<keyword evidence="4" id="KW-1185">Reference proteome</keyword>
<dbReference type="GO" id="GO:0015074">
    <property type="term" value="P:DNA integration"/>
    <property type="evidence" value="ECO:0007669"/>
    <property type="project" value="InterPro"/>
</dbReference>
<accession>A0A1J4J8F4</accession>
<dbReference type="Proteomes" id="UP000179807">
    <property type="component" value="Unassembled WGS sequence"/>
</dbReference>
<comment type="caution">
    <text evidence="3">The sequence shown here is derived from an EMBL/GenBank/DDBJ whole genome shotgun (WGS) entry which is preliminary data.</text>
</comment>
<gene>
    <name evidence="3" type="ORF">TRFO_11718</name>
</gene>
<proteinExistence type="predicted"/>
<dbReference type="InterPro" id="IPR013762">
    <property type="entry name" value="Integrase-like_cat_sf"/>
</dbReference>
<reference evidence="3" key="1">
    <citation type="submission" date="2016-10" db="EMBL/GenBank/DDBJ databases">
        <authorList>
            <person name="Benchimol M."/>
            <person name="Almeida L.G."/>
            <person name="Vasconcelos A.T."/>
            <person name="Perreira-Neves A."/>
            <person name="Rosa I.A."/>
            <person name="Tasca T."/>
            <person name="Bogo M.R."/>
            <person name="de Souza W."/>
        </authorList>
    </citation>
    <scope>NUCLEOTIDE SEQUENCE [LARGE SCALE GENOMIC DNA]</scope>
    <source>
        <strain evidence="3">K</strain>
    </source>
</reference>
<dbReference type="SUPFAM" id="SSF47823">
    <property type="entry name" value="lambda integrase-like, N-terminal domain"/>
    <property type="match status" value="1"/>
</dbReference>
<keyword evidence="2" id="KW-0233">DNA recombination</keyword>
<dbReference type="OrthoDB" id="421668at2759"/>
<name>A0A1J4J8F4_9EUKA</name>
<dbReference type="PANTHER" id="PTHR34605">
    <property type="entry name" value="PHAGE_INTEGRASE DOMAIN-CONTAINING PROTEIN"/>
    <property type="match status" value="1"/>
</dbReference>
<dbReference type="InterPro" id="IPR052925">
    <property type="entry name" value="Phage_Integrase-like_Recomb"/>
</dbReference>
<dbReference type="VEuPathDB" id="TrichDB:TRFO_11718"/>
<dbReference type="Gene3D" id="1.10.443.10">
    <property type="entry name" value="Intergrase catalytic core"/>
    <property type="match status" value="1"/>
</dbReference>
<keyword evidence="1" id="KW-0238">DNA-binding</keyword>
<sequence length="362" mass="41856">MRENIILKLVNFSRSLFQYPFKIKFNPVYGNCFFGLLFSQTTKKSEIPKKRCLGNRSSSLYSFRYDPKSRSAGSPIQPQFSCSIFKTYEEGLNQYKNFMLQTAQLDPFPITVDYMIAFIVYQKNLGRTLNTLLNYGRAFSFHFRDQNLPNLTLHTQFKTFISGLRHTMGAHNIPYQKHPFQREWFRLMLQKFPVVASDNMTFMLISTLSWSCLLRISELRILRKCDLQYDPNERRLSVFIRWSKSDQTGNGETCFVPHSDSESNPIHYLKALDSLSDQDLICPLSQGALRSHLRTVLRAIGVDNPECYSFHSFRRGAAFLASAVGVDDCVIKKFGRWRSDAYIRYVSVDIHRASAEVGNAIS</sequence>
<dbReference type="PANTHER" id="PTHR34605:SF3">
    <property type="entry name" value="P CELL-TYPE AGGLUTINATION PROTEIN MAP4-LIKE-RELATED"/>
    <property type="match status" value="1"/>
</dbReference>
<dbReference type="Gene3D" id="1.10.150.130">
    <property type="match status" value="1"/>
</dbReference>